<dbReference type="Proteomes" id="UP000050454">
    <property type="component" value="Unassembled WGS sequence"/>
</dbReference>
<name>A0A0N8H9H3_9BACT</name>
<evidence type="ECO:0000313" key="5">
    <source>
        <dbReference type="Proteomes" id="UP000050454"/>
    </source>
</evidence>
<gene>
    <name evidence="4" type="ORF">AFM12_15890</name>
</gene>
<dbReference type="GO" id="GO:0019867">
    <property type="term" value="C:outer membrane"/>
    <property type="evidence" value="ECO:0007669"/>
    <property type="project" value="InterPro"/>
</dbReference>
<reference evidence="4 5" key="1">
    <citation type="submission" date="2015-07" db="EMBL/GenBank/DDBJ databases">
        <title>The draft genome sequence of Leadbetterella sp. JN14-9.</title>
        <authorList>
            <person name="Liu Y."/>
            <person name="Du J."/>
            <person name="Shao Z."/>
        </authorList>
    </citation>
    <scope>NUCLEOTIDE SEQUENCE [LARGE SCALE GENOMIC DNA]</scope>
    <source>
        <strain evidence="4 5">JN14-9</strain>
    </source>
</reference>
<evidence type="ECO:0000256" key="2">
    <source>
        <dbReference type="ARBA" id="ARBA00023136"/>
    </source>
</evidence>
<accession>A0A0N8H9H3</accession>
<sequence>MYSSKAVSQQAEFERELFVASISLEGNERTKSAIIYRELSFAEGESRPQAELVSELERSRRNIFNTNLFISVDADLETRADSAFVTIKMKERLYLLPLPILYLADRSFNEWWYNQDHDLKRVIYGLQLNHSNLSGNGDVLKLKTYGGFIPYFELSYSRPYIDKRQRMGLSGGVFYSTQKSFPVRTWEDKLDFIDTEARSRQRKGAFVEYNLRNALYHFHTIYLGYTQTSVSDSVTAINPNYFGDAGQRLSYGTFKYDYRFDKRDNYIYPLDGHLFNAGLTYFGMASSKEVNYLRLNAEYFGFYPLAGRFYAGVKARGQLSFPKKQLYPFVLGLGYRNSLVRGYELNVIDGQHFGLVQTDLKYQILNKTFNISKFLKLKQFNSVPVGIYGRVFFDTGYIRNFNPQFSNSSLSNKLLYGYGVGFDLSTFYDTVFNLNYSVNQTGFNRVYFGIQRYL</sequence>
<proteinExistence type="predicted"/>
<dbReference type="Pfam" id="PF01103">
    <property type="entry name" value="Omp85"/>
    <property type="match status" value="1"/>
</dbReference>
<dbReference type="EMBL" id="LGTQ01000012">
    <property type="protein sequence ID" value="KPM47372.1"/>
    <property type="molecule type" value="Genomic_DNA"/>
</dbReference>
<organism evidence="4 5">
    <name type="scientific">Jiulongibacter sediminis</name>
    <dbReference type="NCBI Taxonomy" id="1605367"/>
    <lineage>
        <taxon>Bacteria</taxon>
        <taxon>Pseudomonadati</taxon>
        <taxon>Bacteroidota</taxon>
        <taxon>Cytophagia</taxon>
        <taxon>Cytophagales</taxon>
        <taxon>Leadbetterellaceae</taxon>
        <taxon>Jiulongibacter</taxon>
    </lineage>
</organism>
<dbReference type="STRING" id="1605367.AFM12_15890"/>
<comment type="caution">
    <text evidence="4">The sequence shown here is derived from an EMBL/GenBank/DDBJ whole genome shotgun (WGS) entry which is preliminary data.</text>
</comment>
<evidence type="ECO:0000313" key="4">
    <source>
        <dbReference type="EMBL" id="KPM47372.1"/>
    </source>
</evidence>
<evidence type="ECO:0000256" key="1">
    <source>
        <dbReference type="ARBA" id="ARBA00004370"/>
    </source>
</evidence>
<keyword evidence="5" id="KW-1185">Reference proteome</keyword>
<feature type="domain" description="Bacterial surface antigen (D15)" evidence="3">
    <location>
        <begin position="132"/>
        <end position="424"/>
    </location>
</feature>
<dbReference type="Gene3D" id="3.10.20.310">
    <property type="entry name" value="membrane protein fhac"/>
    <property type="match status" value="1"/>
</dbReference>
<evidence type="ECO:0000259" key="3">
    <source>
        <dbReference type="Pfam" id="PF01103"/>
    </source>
</evidence>
<dbReference type="Gene3D" id="2.40.160.50">
    <property type="entry name" value="membrane protein fhac: a member of the omp85/tpsb transporter family"/>
    <property type="match status" value="1"/>
</dbReference>
<keyword evidence="2" id="KW-0472">Membrane</keyword>
<dbReference type="AlphaFoldDB" id="A0A0N8H9H3"/>
<protein>
    <recommendedName>
        <fullName evidence="3">Bacterial surface antigen (D15) domain-containing protein</fullName>
    </recommendedName>
</protein>
<dbReference type="InterPro" id="IPR000184">
    <property type="entry name" value="Bac_surfAg_D15"/>
</dbReference>
<comment type="subcellular location">
    <subcellularLocation>
        <location evidence="1">Membrane</location>
    </subcellularLocation>
</comment>